<evidence type="ECO:0000313" key="10">
    <source>
        <dbReference type="EMBL" id="ADV45875.1"/>
    </source>
</evidence>
<feature type="transmembrane region" description="Helical" evidence="8">
    <location>
        <begin position="54"/>
        <end position="75"/>
    </location>
</feature>
<evidence type="ECO:0000256" key="2">
    <source>
        <dbReference type="ARBA" id="ARBA00022475"/>
    </source>
</evidence>
<evidence type="ECO:0000313" key="11">
    <source>
        <dbReference type="Proteomes" id="UP000008633"/>
    </source>
</evidence>
<reference evidence="11" key="2">
    <citation type="submission" date="2011-01" db="EMBL/GenBank/DDBJ databases">
        <title>The complete genome of Nitratifractor salsuginis DSM 16511.</title>
        <authorList>
            <consortium name="US DOE Joint Genome Institute (JGI-PGF)"/>
            <person name="Lucas S."/>
            <person name="Copeland A."/>
            <person name="Lapidus A."/>
            <person name="Bruce D."/>
            <person name="Goodwin L."/>
            <person name="Pitluck S."/>
            <person name="Kyrpides N."/>
            <person name="Mavromatis K."/>
            <person name="Ivanova N."/>
            <person name="Mikhailova N."/>
            <person name="Zeytun A."/>
            <person name="Detter J.C."/>
            <person name="Tapia R."/>
            <person name="Han C."/>
            <person name="Land M."/>
            <person name="Hauser L."/>
            <person name="Markowitz V."/>
            <person name="Cheng J.-F."/>
            <person name="Hugenholtz P."/>
            <person name="Woyke T."/>
            <person name="Wu D."/>
            <person name="Tindall B."/>
            <person name="Schuetze A."/>
            <person name="Brambilla E."/>
            <person name="Klenk H.-P."/>
            <person name="Eisen J.A."/>
        </authorList>
    </citation>
    <scope>NUCLEOTIDE SEQUENCE [LARGE SCALE GENOMIC DNA]</scope>
    <source>
        <strain evidence="11">DSM 16511 / JCM 12458 / E9I37-1</strain>
    </source>
</reference>
<gene>
    <name evidence="10" type="ordered locus">Nitsa_0607</name>
</gene>
<keyword evidence="11" id="KW-1185">Reference proteome</keyword>
<keyword evidence="7 8" id="KW-0472">Membrane</keyword>
<evidence type="ECO:0000256" key="8">
    <source>
        <dbReference type="SAM" id="Phobius"/>
    </source>
</evidence>
<keyword evidence="2" id="KW-1003">Cell membrane</keyword>
<dbReference type="InterPro" id="IPR043760">
    <property type="entry name" value="PycTM_dom"/>
</dbReference>
<evidence type="ECO:0000259" key="9">
    <source>
        <dbReference type="Pfam" id="PF18967"/>
    </source>
</evidence>
<dbReference type="AlphaFoldDB" id="E6X1E2"/>
<dbReference type="RefSeq" id="WP_013553571.1">
    <property type="nucleotide sequence ID" value="NC_014935.1"/>
</dbReference>
<protein>
    <recommendedName>
        <fullName evidence="9">Pycsar effector protein domain-containing protein</fullName>
    </recommendedName>
</protein>
<sequence>MTDTEKAKLDFMYKSIDDAVSNIRAMDIKSNVLIAFIGVMVFAVIKINNDNISIIMALSILCGLGTAIVFVYGVVLPRVDPDIELYNVNEIINNDLDKKLFFPRKCKNLKLYYNNINNLGYNDFLKLLSYERLKLQIIFDKKTSYFKIGLTCLVIFFLLILINLAAGI</sequence>
<comment type="subcellular location">
    <subcellularLocation>
        <location evidence="1">Cell membrane</location>
    </subcellularLocation>
</comment>
<feature type="transmembrane region" description="Helical" evidence="8">
    <location>
        <begin position="144"/>
        <end position="166"/>
    </location>
</feature>
<feature type="domain" description="Pycsar effector protein" evidence="9">
    <location>
        <begin position="12"/>
        <end position="164"/>
    </location>
</feature>
<dbReference type="KEGG" id="nsa:Nitsa_0607"/>
<evidence type="ECO:0000256" key="3">
    <source>
        <dbReference type="ARBA" id="ARBA00022692"/>
    </source>
</evidence>
<keyword evidence="5 8" id="KW-1133">Transmembrane helix</keyword>
<dbReference type="HOGENOM" id="CLU_1584757_0_0_7"/>
<dbReference type="Proteomes" id="UP000008633">
    <property type="component" value="Chromosome"/>
</dbReference>
<evidence type="ECO:0000256" key="1">
    <source>
        <dbReference type="ARBA" id="ARBA00004236"/>
    </source>
</evidence>
<name>E6X1E2_NITSE</name>
<dbReference type="EMBL" id="CP002452">
    <property type="protein sequence ID" value="ADV45875.1"/>
    <property type="molecule type" value="Genomic_DNA"/>
</dbReference>
<dbReference type="Pfam" id="PF18967">
    <property type="entry name" value="PycTM"/>
    <property type="match status" value="1"/>
</dbReference>
<evidence type="ECO:0000256" key="7">
    <source>
        <dbReference type="ARBA" id="ARBA00023136"/>
    </source>
</evidence>
<proteinExistence type="predicted"/>
<dbReference type="STRING" id="749222.Nitsa_0607"/>
<keyword evidence="4" id="KW-0547">Nucleotide-binding</keyword>
<accession>E6X1E2</accession>
<evidence type="ECO:0000256" key="6">
    <source>
        <dbReference type="ARBA" id="ARBA00023118"/>
    </source>
</evidence>
<evidence type="ECO:0000256" key="5">
    <source>
        <dbReference type="ARBA" id="ARBA00022989"/>
    </source>
</evidence>
<reference evidence="10 11" key="1">
    <citation type="journal article" date="2011" name="Stand. Genomic Sci.">
        <title>Complete genome sequence of Nitratifractor salsuginis type strain (E9I37-1).</title>
        <authorList>
            <person name="Anderson I."/>
            <person name="Sikorski J."/>
            <person name="Zeytun A."/>
            <person name="Nolan M."/>
            <person name="Lapidus A."/>
            <person name="Lucas S."/>
            <person name="Hammon N."/>
            <person name="Deshpande S."/>
            <person name="Cheng J.F."/>
            <person name="Tapia R."/>
            <person name="Han C."/>
            <person name="Goodwin L."/>
            <person name="Pitluck S."/>
            <person name="Liolios K."/>
            <person name="Pagani I."/>
            <person name="Ivanova N."/>
            <person name="Huntemann M."/>
            <person name="Mavromatis K."/>
            <person name="Ovchinikova G."/>
            <person name="Pati A."/>
            <person name="Chen A."/>
            <person name="Palaniappan K."/>
            <person name="Land M."/>
            <person name="Hauser L."/>
            <person name="Brambilla E.M."/>
            <person name="Ngatchou-Djao O.D."/>
            <person name="Rohde M."/>
            <person name="Tindall B.J."/>
            <person name="Goker M."/>
            <person name="Detter J.C."/>
            <person name="Woyke T."/>
            <person name="Bristow J."/>
            <person name="Eisen J.A."/>
            <person name="Markowitz V."/>
            <person name="Hugenholtz P."/>
            <person name="Klenk H.P."/>
            <person name="Kyrpides N.C."/>
        </authorList>
    </citation>
    <scope>NUCLEOTIDE SEQUENCE [LARGE SCALE GENOMIC DNA]</scope>
    <source>
        <strain evidence="11">DSM 16511 / JCM 12458 / E9I37-1</strain>
    </source>
</reference>
<feature type="transmembrane region" description="Helical" evidence="8">
    <location>
        <begin position="31"/>
        <end position="48"/>
    </location>
</feature>
<organism evidence="10 11">
    <name type="scientific">Nitratifractor salsuginis (strain DSM 16511 / JCM 12458 / E9I37-1)</name>
    <dbReference type="NCBI Taxonomy" id="749222"/>
    <lineage>
        <taxon>Bacteria</taxon>
        <taxon>Pseudomonadati</taxon>
        <taxon>Campylobacterota</taxon>
        <taxon>Epsilonproteobacteria</taxon>
        <taxon>Campylobacterales</taxon>
        <taxon>Sulfurovaceae</taxon>
        <taxon>Nitratifractor</taxon>
    </lineage>
</organism>
<evidence type="ECO:0000256" key="4">
    <source>
        <dbReference type="ARBA" id="ARBA00022741"/>
    </source>
</evidence>
<keyword evidence="3 8" id="KW-0812">Transmembrane</keyword>
<keyword evidence="6" id="KW-0051">Antiviral defense</keyword>